<dbReference type="FunFam" id="3.40.1160.10:FF:000006">
    <property type="entry name" value="Glutamate 5-kinase"/>
    <property type="match status" value="1"/>
</dbReference>
<comment type="subcellular location">
    <subcellularLocation>
        <location evidence="8">Cytoplasm</location>
    </subcellularLocation>
</comment>
<feature type="binding site" evidence="8">
    <location>
        <position position="143"/>
    </location>
    <ligand>
        <name>substrate</name>
    </ligand>
</feature>
<dbReference type="InterPro" id="IPR011529">
    <property type="entry name" value="Glu_5kinase"/>
</dbReference>
<dbReference type="InterPro" id="IPR001048">
    <property type="entry name" value="Asp/Glu/Uridylate_kinase"/>
</dbReference>
<dbReference type="NCBIfam" id="TIGR01027">
    <property type="entry name" value="proB"/>
    <property type="match status" value="1"/>
</dbReference>
<dbReference type="InterPro" id="IPR036974">
    <property type="entry name" value="PUA_sf"/>
</dbReference>
<dbReference type="SUPFAM" id="SSF53633">
    <property type="entry name" value="Carbamate kinase-like"/>
    <property type="match status" value="1"/>
</dbReference>
<comment type="function">
    <text evidence="8">Catalyzes the transfer of a phosphate group to glutamate to form L-glutamate 5-phosphate.</text>
</comment>
<feature type="binding site" evidence="8">
    <location>
        <position position="56"/>
    </location>
    <ligand>
        <name>substrate</name>
    </ligand>
</feature>
<gene>
    <name evidence="8 11" type="primary">proB</name>
    <name evidence="11" type="ORF">FSZ31_08030</name>
</gene>
<evidence type="ECO:0000256" key="1">
    <source>
        <dbReference type="ARBA" id="ARBA00022490"/>
    </source>
</evidence>
<dbReference type="InterPro" id="IPR002478">
    <property type="entry name" value="PUA"/>
</dbReference>
<dbReference type="AlphaFoldDB" id="A0A5C6UB24"/>
<dbReference type="GO" id="GO:0003723">
    <property type="term" value="F:RNA binding"/>
    <property type="evidence" value="ECO:0007669"/>
    <property type="project" value="InterPro"/>
</dbReference>
<organism evidence="11 12">
    <name type="scientific">Flavisphingopyxis soli</name>
    <dbReference type="NCBI Taxonomy" id="2601267"/>
    <lineage>
        <taxon>Bacteria</taxon>
        <taxon>Pseudomonadati</taxon>
        <taxon>Pseudomonadota</taxon>
        <taxon>Alphaproteobacteria</taxon>
        <taxon>Sphingomonadales</taxon>
        <taxon>Sphingopyxidaceae</taxon>
        <taxon>Flavisphingopyxis</taxon>
    </lineage>
</organism>
<evidence type="ECO:0000256" key="5">
    <source>
        <dbReference type="ARBA" id="ARBA00022741"/>
    </source>
</evidence>
<dbReference type="GO" id="GO:0004349">
    <property type="term" value="F:glutamate 5-kinase activity"/>
    <property type="evidence" value="ECO:0007669"/>
    <property type="project" value="UniProtKB-UniRule"/>
</dbReference>
<dbReference type="InterPro" id="IPR005715">
    <property type="entry name" value="Glu_5kinase/COase_Synthase"/>
</dbReference>
<accession>A0A5C6UB24</accession>
<dbReference type="PRINTS" id="PR00474">
    <property type="entry name" value="GLU5KINASE"/>
</dbReference>
<keyword evidence="1 8" id="KW-0963">Cytoplasm</keyword>
<dbReference type="Pfam" id="PF00696">
    <property type="entry name" value="AA_kinase"/>
    <property type="match status" value="1"/>
</dbReference>
<evidence type="ECO:0000256" key="8">
    <source>
        <dbReference type="HAMAP-Rule" id="MF_00456"/>
    </source>
</evidence>
<keyword evidence="6 8" id="KW-0418">Kinase</keyword>
<dbReference type="UniPathway" id="UPA00098">
    <property type="reaction ID" value="UER00359"/>
</dbReference>
<comment type="catalytic activity">
    <reaction evidence="8">
        <text>L-glutamate + ATP = L-glutamyl 5-phosphate + ADP</text>
        <dbReference type="Rhea" id="RHEA:14877"/>
        <dbReference type="ChEBI" id="CHEBI:29985"/>
        <dbReference type="ChEBI" id="CHEBI:30616"/>
        <dbReference type="ChEBI" id="CHEBI:58274"/>
        <dbReference type="ChEBI" id="CHEBI:456216"/>
        <dbReference type="EC" id="2.7.2.11"/>
    </reaction>
</comment>
<keyword evidence="12" id="KW-1185">Reference proteome</keyword>
<dbReference type="GO" id="GO:0005524">
    <property type="term" value="F:ATP binding"/>
    <property type="evidence" value="ECO:0007669"/>
    <property type="project" value="UniProtKB-KW"/>
</dbReference>
<reference evidence="11 12" key="1">
    <citation type="submission" date="2019-08" db="EMBL/GenBank/DDBJ databases">
        <title>Sphingorhabdus soil sp. nov., isolated from arctic soil.</title>
        <authorList>
            <person name="Liu Y."/>
        </authorList>
    </citation>
    <scope>NUCLEOTIDE SEQUENCE [LARGE SCALE GENOMIC DNA]</scope>
    <source>
        <strain evidence="11 12">D-2Q-5-6</strain>
    </source>
</reference>
<dbReference type="CDD" id="cd04242">
    <property type="entry name" value="AAK_G5K_ProB"/>
    <property type="match status" value="1"/>
</dbReference>
<dbReference type="Pfam" id="PF01472">
    <property type="entry name" value="PUA"/>
    <property type="match status" value="1"/>
</dbReference>
<keyword evidence="2 8" id="KW-0028">Amino-acid biosynthesis</keyword>
<dbReference type="PROSITE" id="PS00902">
    <property type="entry name" value="GLUTAMATE_5_KINASE"/>
    <property type="match status" value="1"/>
</dbReference>
<keyword evidence="3 8" id="KW-0641">Proline biosynthesis</keyword>
<evidence type="ECO:0000313" key="12">
    <source>
        <dbReference type="Proteomes" id="UP000321129"/>
    </source>
</evidence>
<dbReference type="Proteomes" id="UP000321129">
    <property type="component" value="Unassembled WGS sequence"/>
</dbReference>
<keyword evidence="4 8" id="KW-0808">Transferase</keyword>
<dbReference type="InterPro" id="IPR019797">
    <property type="entry name" value="Glutamate_5-kinase_CS"/>
</dbReference>
<evidence type="ECO:0000313" key="11">
    <source>
        <dbReference type="EMBL" id="TXC68898.1"/>
    </source>
</evidence>
<dbReference type="Gene3D" id="2.30.130.10">
    <property type="entry name" value="PUA domain"/>
    <property type="match status" value="1"/>
</dbReference>
<sequence>MVMTGVIQTKRIVVKVGSSLLANSDRLTPRFGFIQRLMEDIARLRDDGYEVILCSSGAVALGLNILGERPETAGLTDKQAAAACGMPLLLNVYKQIAHEYGFEIAQILLTLGDFEDHRRFLNTKNTVHRLLKAQVMPIVNENDTITTEEIRVGDNDRLAAKIAQMVEAGQFIILTGVDGLYDRNPDKEGAQLIEEVHDVSEYIEATSGTSTLGTGGMLTKLQAANMAQNAGCTTYIANGEAEYPLSSVLSGARKCTKCIAHANPGSLWTTWLADRLQMAGSLVITGEAAENLGQGKAIHRRDVISMDGDFSRGDVLHIYDEEGIERARGLSDFTAEETRVMTMNQELPADQLLGYQTHAEIVRPDNLVVLETRHLTWDAPIASVRPELPD</sequence>
<dbReference type="InterPro" id="IPR041739">
    <property type="entry name" value="G5K_ProB"/>
</dbReference>
<dbReference type="InterPro" id="IPR001057">
    <property type="entry name" value="Glu/AcGlu_kinase"/>
</dbReference>
<comment type="caution">
    <text evidence="11">The sequence shown here is derived from an EMBL/GenBank/DDBJ whole genome shotgun (WGS) entry which is preliminary data.</text>
</comment>
<dbReference type="GO" id="GO:0005829">
    <property type="term" value="C:cytosol"/>
    <property type="evidence" value="ECO:0007669"/>
    <property type="project" value="TreeGrafter"/>
</dbReference>
<feature type="binding site" evidence="8">
    <location>
        <position position="155"/>
    </location>
    <ligand>
        <name>substrate</name>
    </ligand>
</feature>
<dbReference type="PANTHER" id="PTHR43654">
    <property type="entry name" value="GLUTAMATE 5-KINASE"/>
    <property type="match status" value="1"/>
</dbReference>
<evidence type="ECO:0000256" key="2">
    <source>
        <dbReference type="ARBA" id="ARBA00022605"/>
    </source>
</evidence>
<evidence type="ECO:0000256" key="4">
    <source>
        <dbReference type="ARBA" id="ARBA00022679"/>
    </source>
</evidence>
<evidence type="ECO:0000259" key="9">
    <source>
        <dbReference type="Pfam" id="PF00696"/>
    </source>
</evidence>
<dbReference type="PIRSF" id="PIRSF000729">
    <property type="entry name" value="GK"/>
    <property type="match status" value="1"/>
</dbReference>
<evidence type="ECO:0000256" key="3">
    <source>
        <dbReference type="ARBA" id="ARBA00022650"/>
    </source>
</evidence>
<feature type="domain" description="PUA" evidence="10">
    <location>
        <begin position="280"/>
        <end position="339"/>
    </location>
</feature>
<keyword evidence="5 8" id="KW-0547">Nucleotide-binding</keyword>
<dbReference type="EC" id="2.7.2.11" evidence="8"/>
<comment type="similarity">
    <text evidence="8">Belongs to the glutamate 5-kinase family.</text>
</comment>
<dbReference type="EMBL" id="VOPY01000002">
    <property type="protein sequence ID" value="TXC68898.1"/>
    <property type="molecule type" value="Genomic_DNA"/>
</dbReference>
<feature type="domain" description="Aspartate/glutamate/uridylate kinase" evidence="9">
    <location>
        <begin position="10"/>
        <end position="238"/>
    </location>
</feature>
<feature type="binding site" evidence="8">
    <location>
        <position position="15"/>
    </location>
    <ligand>
        <name>ATP</name>
        <dbReference type="ChEBI" id="CHEBI:30616"/>
    </ligand>
</feature>
<protein>
    <recommendedName>
        <fullName evidence="8">Glutamate 5-kinase</fullName>
        <ecNumber evidence="8">2.7.2.11</ecNumber>
    </recommendedName>
    <alternativeName>
        <fullName evidence="8">Gamma-glutamyl kinase</fullName>
        <shortName evidence="8">GK</shortName>
    </alternativeName>
</protein>
<evidence type="ECO:0000256" key="7">
    <source>
        <dbReference type="ARBA" id="ARBA00022840"/>
    </source>
</evidence>
<dbReference type="HAMAP" id="MF_00456">
    <property type="entry name" value="ProB"/>
    <property type="match status" value="1"/>
</dbReference>
<dbReference type="InterPro" id="IPR036393">
    <property type="entry name" value="AceGlu_kinase-like_sf"/>
</dbReference>
<dbReference type="PANTHER" id="PTHR43654:SF1">
    <property type="entry name" value="ISOPENTENYL PHOSPHATE KINASE"/>
    <property type="match status" value="1"/>
</dbReference>
<dbReference type="OrthoDB" id="9804434at2"/>
<name>A0A5C6UB24_9SPHN</name>
<comment type="pathway">
    <text evidence="8">Amino-acid biosynthesis; L-proline biosynthesis; L-glutamate 5-semialdehyde from L-glutamate: step 1/2.</text>
</comment>
<dbReference type="PROSITE" id="PS50890">
    <property type="entry name" value="PUA"/>
    <property type="match status" value="1"/>
</dbReference>
<comment type="caution">
    <text evidence="8">Lacks conserved residue(s) required for the propagation of feature annotation.</text>
</comment>
<proteinExistence type="inferred from homology"/>
<evidence type="ECO:0000259" key="10">
    <source>
        <dbReference type="Pfam" id="PF01472"/>
    </source>
</evidence>
<dbReference type="GO" id="GO:0055129">
    <property type="term" value="P:L-proline biosynthetic process"/>
    <property type="evidence" value="ECO:0007669"/>
    <property type="project" value="UniProtKB-UniRule"/>
</dbReference>
<dbReference type="SUPFAM" id="SSF88697">
    <property type="entry name" value="PUA domain-like"/>
    <property type="match status" value="1"/>
</dbReference>
<dbReference type="Gene3D" id="3.40.1160.10">
    <property type="entry name" value="Acetylglutamate kinase-like"/>
    <property type="match status" value="2"/>
</dbReference>
<keyword evidence="7 8" id="KW-0067">ATP-binding</keyword>
<dbReference type="InterPro" id="IPR015947">
    <property type="entry name" value="PUA-like_sf"/>
</dbReference>
<evidence type="ECO:0000256" key="6">
    <source>
        <dbReference type="ARBA" id="ARBA00022777"/>
    </source>
</evidence>
<feature type="binding site" evidence="8">
    <location>
        <begin position="214"/>
        <end position="220"/>
    </location>
    <ligand>
        <name>ATP</name>
        <dbReference type="ChEBI" id="CHEBI:30616"/>
    </ligand>
</feature>